<keyword evidence="2" id="KW-0808">Transferase</keyword>
<accession>A0A6B3LES8</accession>
<sequence>MKRYLVKPGSKVNLSKVPTKDDSMFPDESKETHLVKLDELRQSMQDHQHKFMAAASHKFLVIIQAMDTGGKDGTVRHVFAKIDPAGIRVVPFKKPSEEELAHDYLWRVHKEAPANGEMVVFNRSHYEDIVAVQVKNLAPERVWKKRYDHINNFEKMLADEGTKIVKIFLHISKDEQAERLRKRLENPEKRWKFNLDDLEDRQRWDEFQKAYEVLIEKTSTDHAPWHIIPADRKWYRNMVVSKLISDELEELEVELPKLSFDPSQIVIED</sequence>
<protein>
    <submittedName>
        <fullName evidence="5">Deoxynucleoside kinase</fullName>
    </submittedName>
</protein>
<comment type="similarity">
    <text evidence="1">Belongs to the polyphosphate kinase 2 (PPK2) family. Class I subfamily.</text>
</comment>
<dbReference type="NCBIfam" id="TIGR03709">
    <property type="entry name" value="PPK2_rel_1"/>
    <property type="match status" value="1"/>
</dbReference>
<dbReference type="KEGG" id="soa:G3M56_014250"/>
<evidence type="ECO:0000256" key="1">
    <source>
        <dbReference type="ARBA" id="ARBA00009924"/>
    </source>
</evidence>
<keyword evidence="3 5" id="KW-0418">Kinase</keyword>
<dbReference type="PANTHER" id="PTHR34383:SF3">
    <property type="entry name" value="POLYPHOSPHATE:AMP PHOSPHOTRANSFERASE"/>
    <property type="match status" value="1"/>
</dbReference>
<reference evidence="5 6" key="1">
    <citation type="submission" date="2020-12" db="EMBL/GenBank/DDBJ databases">
        <title>Sulforoseuscoccus oceanibium gen. nov., sp. nov., a representative of the phylum Verrucomicrobia with special cytoplasmic membrane, and proposal of Sulforoseuscoccusaceae fam. nov.</title>
        <authorList>
            <person name="Xi F."/>
        </authorList>
    </citation>
    <scope>NUCLEOTIDE SEQUENCE [LARGE SCALE GENOMIC DNA]</scope>
    <source>
        <strain evidence="5 6">T37</strain>
    </source>
</reference>
<evidence type="ECO:0000313" key="6">
    <source>
        <dbReference type="Proteomes" id="UP000475117"/>
    </source>
</evidence>
<keyword evidence="6" id="KW-1185">Reference proteome</keyword>
<dbReference type="PANTHER" id="PTHR34383">
    <property type="entry name" value="POLYPHOSPHATE:AMP PHOSPHOTRANSFERASE-RELATED"/>
    <property type="match status" value="1"/>
</dbReference>
<dbReference type="InterPro" id="IPR022488">
    <property type="entry name" value="PPK2-related"/>
</dbReference>
<gene>
    <name evidence="5" type="ORF">G3M56_014250</name>
</gene>
<dbReference type="GO" id="GO:0008976">
    <property type="term" value="F:polyphosphate kinase activity"/>
    <property type="evidence" value="ECO:0007669"/>
    <property type="project" value="InterPro"/>
</dbReference>
<dbReference type="PIRSF" id="PIRSF028756">
    <property type="entry name" value="PPK2_prd"/>
    <property type="match status" value="1"/>
</dbReference>
<dbReference type="RefSeq" id="WP_164365373.1">
    <property type="nucleotide sequence ID" value="NZ_CP066776.1"/>
</dbReference>
<dbReference type="GO" id="GO:0006797">
    <property type="term" value="P:polyphosphate metabolic process"/>
    <property type="evidence" value="ECO:0007669"/>
    <property type="project" value="InterPro"/>
</dbReference>
<dbReference type="AlphaFoldDB" id="A0A6B3LES8"/>
<dbReference type="InterPro" id="IPR022300">
    <property type="entry name" value="PPK2-rel_1"/>
</dbReference>
<proteinExistence type="inferred from homology"/>
<dbReference type="EMBL" id="CP066776">
    <property type="protein sequence ID" value="QQL45003.1"/>
    <property type="molecule type" value="Genomic_DNA"/>
</dbReference>
<evidence type="ECO:0000313" key="5">
    <source>
        <dbReference type="EMBL" id="QQL45003.1"/>
    </source>
</evidence>
<evidence type="ECO:0000259" key="4">
    <source>
        <dbReference type="Pfam" id="PF03976"/>
    </source>
</evidence>
<name>A0A6B3LES8_9BACT</name>
<dbReference type="Gene3D" id="3.40.50.300">
    <property type="entry name" value="P-loop containing nucleotide triphosphate hydrolases"/>
    <property type="match status" value="1"/>
</dbReference>
<dbReference type="SUPFAM" id="SSF52540">
    <property type="entry name" value="P-loop containing nucleoside triphosphate hydrolases"/>
    <property type="match status" value="1"/>
</dbReference>
<dbReference type="Proteomes" id="UP000475117">
    <property type="component" value="Chromosome"/>
</dbReference>
<evidence type="ECO:0000256" key="2">
    <source>
        <dbReference type="ARBA" id="ARBA00022679"/>
    </source>
</evidence>
<dbReference type="InterPro" id="IPR027417">
    <property type="entry name" value="P-loop_NTPase"/>
</dbReference>
<evidence type="ECO:0000256" key="3">
    <source>
        <dbReference type="ARBA" id="ARBA00022777"/>
    </source>
</evidence>
<dbReference type="InterPro" id="IPR016898">
    <property type="entry name" value="Polyphosphate_phosphotransfera"/>
</dbReference>
<dbReference type="Pfam" id="PF03976">
    <property type="entry name" value="PPK2"/>
    <property type="match status" value="1"/>
</dbReference>
<organism evidence="5 6">
    <name type="scientific">Sulfuriroseicoccus oceanibius</name>
    <dbReference type="NCBI Taxonomy" id="2707525"/>
    <lineage>
        <taxon>Bacteria</taxon>
        <taxon>Pseudomonadati</taxon>
        <taxon>Verrucomicrobiota</taxon>
        <taxon>Verrucomicrobiia</taxon>
        <taxon>Verrucomicrobiales</taxon>
        <taxon>Verrucomicrobiaceae</taxon>
        <taxon>Sulfuriroseicoccus</taxon>
    </lineage>
</organism>
<feature type="domain" description="Polyphosphate kinase-2-related" evidence="4">
    <location>
        <begin position="30"/>
        <end position="253"/>
    </location>
</feature>